<sequence>MAVQFERNINLEDIDSDALFGIEYLAHQTVGQKIILWGNVIIAVFGFVFLQLVYDAPVLITFPVLFVFLSIGFLFGANQSENLSIAGYLKLLFFKPKKYLNFSSTEDISLMKEEAVKLKNEAEIQKKREVSATPEGQRRSLIVVIVLIVTVIVFAMVMFGLKTYRVNNSVHHTVGALVQQQYLF</sequence>
<organism evidence="2 3">
    <name type="scientific">Pseudobutyrivibrio ruminis</name>
    <dbReference type="NCBI Taxonomy" id="46206"/>
    <lineage>
        <taxon>Bacteria</taxon>
        <taxon>Bacillati</taxon>
        <taxon>Bacillota</taxon>
        <taxon>Clostridia</taxon>
        <taxon>Lachnospirales</taxon>
        <taxon>Lachnospiraceae</taxon>
        <taxon>Pseudobutyrivibrio</taxon>
    </lineage>
</organism>
<dbReference type="AlphaFoldDB" id="A0A2G3ED20"/>
<protein>
    <submittedName>
        <fullName evidence="2">Uncharacterized protein</fullName>
    </submittedName>
</protein>
<evidence type="ECO:0000256" key="1">
    <source>
        <dbReference type="SAM" id="Phobius"/>
    </source>
</evidence>
<evidence type="ECO:0000313" key="2">
    <source>
        <dbReference type="EMBL" id="PHU41196.1"/>
    </source>
</evidence>
<keyword evidence="3" id="KW-1185">Reference proteome</keyword>
<evidence type="ECO:0000313" key="3">
    <source>
        <dbReference type="Proteomes" id="UP000224317"/>
    </source>
</evidence>
<feature type="transmembrane region" description="Helical" evidence="1">
    <location>
        <begin position="60"/>
        <end position="77"/>
    </location>
</feature>
<gene>
    <name evidence="2" type="ORF">CSX00_02465</name>
</gene>
<feature type="transmembrane region" description="Helical" evidence="1">
    <location>
        <begin position="34"/>
        <end position="54"/>
    </location>
</feature>
<accession>A0A2G3ED20</accession>
<feature type="transmembrane region" description="Helical" evidence="1">
    <location>
        <begin position="141"/>
        <end position="161"/>
    </location>
</feature>
<dbReference type="EMBL" id="PDYH01000008">
    <property type="protein sequence ID" value="PHU41196.1"/>
    <property type="molecule type" value="Genomic_DNA"/>
</dbReference>
<proteinExistence type="predicted"/>
<keyword evidence="1" id="KW-0472">Membrane</keyword>
<dbReference type="Proteomes" id="UP000224317">
    <property type="component" value="Unassembled WGS sequence"/>
</dbReference>
<comment type="caution">
    <text evidence="2">The sequence shown here is derived from an EMBL/GenBank/DDBJ whole genome shotgun (WGS) entry which is preliminary data.</text>
</comment>
<reference evidence="2" key="1">
    <citation type="submission" date="2017-10" db="EMBL/GenBank/DDBJ databases">
        <title>Resolving the taxonomy of Roseburia spp., Eubacterium rectale and Agathobacter spp. through phylogenomic analysis.</title>
        <authorList>
            <person name="Sheridan P.O."/>
            <person name="Walker A.W."/>
            <person name="Duncan S.H."/>
            <person name="Scott K.P."/>
            <person name="Toole P.W.O."/>
            <person name="Luis P."/>
            <person name="Flint H.J."/>
        </authorList>
    </citation>
    <scope>NUCLEOTIDE SEQUENCE [LARGE SCALE GENOMIC DNA]</scope>
    <source>
        <strain evidence="2">JK10</strain>
    </source>
</reference>
<name>A0A2G3ED20_9FIRM</name>
<keyword evidence="1" id="KW-1133">Transmembrane helix</keyword>
<keyword evidence="1" id="KW-0812">Transmembrane</keyword>
<dbReference type="RefSeq" id="WP_099412731.1">
    <property type="nucleotide sequence ID" value="NZ_PDYH01000008.1"/>
</dbReference>